<evidence type="ECO:0000256" key="3">
    <source>
        <dbReference type="ARBA" id="ARBA00022692"/>
    </source>
</evidence>
<keyword evidence="4 6" id="KW-1133">Transmembrane helix</keyword>
<protein>
    <submittedName>
        <fullName evidence="7">Putative 5xTM membrane YitT family protein</fullName>
    </submittedName>
</protein>
<feature type="transmembrane region" description="Helical" evidence="6">
    <location>
        <begin position="12"/>
        <end position="34"/>
    </location>
</feature>
<dbReference type="InterPro" id="IPR003740">
    <property type="entry name" value="YitT"/>
</dbReference>
<dbReference type="EMBL" id="SLWF01000001">
    <property type="protein sequence ID" value="TCN90545.1"/>
    <property type="molecule type" value="Genomic_DNA"/>
</dbReference>
<evidence type="ECO:0000256" key="6">
    <source>
        <dbReference type="SAM" id="Phobius"/>
    </source>
</evidence>
<feature type="transmembrane region" description="Helical" evidence="6">
    <location>
        <begin position="112"/>
        <end position="130"/>
    </location>
</feature>
<keyword evidence="5 6" id="KW-0472">Membrane</keyword>
<feature type="transmembrane region" description="Helical" evidence="6">
    <location>
        <begin position="54"/>
        <end position="75"/>
    </location>
</feature>
<keyword evidence="3 6" id="KW-0812">Transmembrane</keyword>
<proteinExistence type="predicted"/>
<reference evidence="7 8" key="1">
    <citation type="submission" date="2019-03" db="EMBL/GenBank/DDBJ databases">
        <title>Freshwater and sediment microbial communities from various areas in North America, analyzing microbe dynamics in response to fracking.</title>
        <authorList>
            <person name="Lamendella R."/>
        </authorList>
    </citation>
    <scope>NUCLEOTIDE SEQUENCE [LARGE SCALE GENOMIC DNA]</scope>
    <source>
        <strain evidence="7 8">74A</strain>
    </source>
</reference>
<dbReference type="GO" id="GO:0005886">
    <property type="term" value="C:plasma membrane"/>
    <property type="evidence" value="ECO:0007669"/>
    <property type="project" value="UniProtKB-SubCell"/>
</dbReference>
<keyword evidence="8" id="KW-1185">Reference proteome</keyword>
<keyword evidence="2" id="KW-1003">Cell membrane</keyword>
<gene>
    <name evidence="7" type="ORF">EDC91_10114</name>
</gene>
<dbReference type="OrthoDB" id="3296441at2"/>
<dbReference type="InterPro" id="IPR051461">
    <property type="entry name" value="UPF0750_membrane"/>
</dbReference>
<evidence type="ECO:0000256" key="5">
    <source>
        <dbReference type="ARBA" id="ARBA00023136"/>
    </source>
</evidence>
<comment type="caution">
    <text evidence="7">The sequence shown here is derived from an EMBL/GenBank/DDBJ whole genome shotgun (WGS) entry which is preliminary data.</text>
</comment>
<dbReference type="AlphaFoldDB" id="A0A4R2FI34"/>
<evidence type="ECO:0000256" key="2">
    <source>
        <dbReference type="ARBA" id="ARBA00022475"/>
    </source>
</evidence>
<dbReference type="PANTHER" id="PTHR33545:SF5">
    <property type="entry name" value="UPF0750 MEMBRANE PROTEIN YITT"/>
    <property type="match status" value="1"/>
</dbReference>
<dbReference type="PANTHER" id="PTHR33545">
    <property type="entry name" value="UPF0750 MEMBRANE PROTEIN YITT-RELATED"/>
    <property type="match status" value="1"/>
</dbReference>
<comment type="subcellular location">
    <subcellularLocation>
        <location evidence="1">Cell membrane</location>
        <topology evidence="1">Multi-pass membrane protein</topology>
    </subcellularLocation>
</comment>
<dbReference type="Proteomes" id="UP000294832">
    <property type="component" value="Unassembled WGS sequence"/>
</dbReference>
<evidence type="ECO:0000256" key="1">
    <source>
        <dbReference type="ARBA" id="ARBA00004651"/>
    </source>
</evidence>
<evidence type="ECO:0000313" key="7">
    <source>
        <dbReference type="EMBL" id="TCN90545.1"/>
    </source>
</evidence>
<sequence>MESVTAPKREHSLLEDITALFIGSCFVSLGVFFLRQAGLLTGGTAGLSLLLTHLTPLSFGQLFVLLNLPFFWLAWRKMGRSFTLKTFISIVVVSVMSDHLDVVLGFTQLNTLYASLVGGLLLGMGLLIMFRHKSSLGGFNIFALYMQDKFNIRAGKLQMVLDCAIVIASFFIISPWLLALSVFGAVVTNFVLAVNHKPGRYCGS</sequence>
<evidence type="ECO:0000313" key="8">
    <source>
        <dbReference type="Proteomes" id="UP000294832"/>
    </source>
</evidence>
<name>A0A4R2FI34_9GAMM</name>
<organism evidence="7 8">
    <name type="scientific">Shewanella fodinae</name>
    <dbReference type="NCBI Taxonomy" id="552357"/>
    <lineage>
        <taxon>Bacteria</taxon>
        <taxon>Pseudomonadati</taxon>
        <taxon>Pseudomonadota</taxon>
        <taxon>Gammaproteobacteria</taxon>
        <taxon>Alteromonadales</taxon>
        <taxon>Shewanellaceae</taxon>
        <taxon>Shewanella</taxon>
    </lineage>
</organism>
<feature type="transmembrane region" description="Helical" evidence="6">
    <location>
        <begin position="159"/>
        <end position="187"/>
    </location>
</feature>
<dbReference type="RefSeq" id="WP_133037296.1">
    <property type="nucleotide sequence ID" value="NZ_SLWF01000001.1"/>
</dbReference>
<evidence type="ECO:0000256" key="4">
    <source>
        <dbReference type="ARBA" id="ARBA00022989"/>
    </source>
</evidence>
<accession>A0A4R2FI34</accession>
<dbReference type="Pfam" id="PF02588">
    <property type="entry name" value="YitT_membrane"/>
    <property type="match status" value="1"/>
</dbReference>